<dbReference type="AlphaFoldDB" id="A0A2U1KZW9"/>
<name>A0A2U1KZW9_ARTAN</name>
<keyword evidence="4" id="KW-1185">Reference proteome</keyword>
<protein>
    <submittedName>
        <fullName evidence="3">Chloramphenicol acetyltransferase-like domain-containing protein</fullName>
    </submittedName>
</protein>
<organism evidence="3 4">
    <name type="scientific">Artemisia annua</name>
    <name type="common">Sweet wormwood</name>
    <dbReference type="NCBI Taxonomy" id="35608"/>
    <lineage>
        <taxon>Eukaryota</taxon>
        <taxon>Viridiplantae</taxon>
        <taxon>Streptophyta</taxon>
        <taxon>Embryophyta</taxon>
        <taxon>Tracheophyta</taxon>
        <taxon>Spermatophyta</taxon>
        <taxon>Magnoliopsida</taxon>
        <taxon>eudicotyledons</taxon>
        <taxon>Gunneridae</taxon>
        <taxon>Pentapetalae</taxon>
        <taxon>asterids</taxon>
        <taxon>campanulids</taxon>
        <taxon>Asterales</taxon>
        <taxon>Asteraceae</taxon>
        <taxon>Asteroideae</taxon>
        <taxon>Anthemideae</taxon>
        <taxon>Artemisiinae</taxon>
        <taxon>Artemisia</taxon>
    </lineage>
</organism>
<dbReference type="InterPro" id="IPR051504">
    <property type="entry name" value="Plant_metabolite_acyltrans"/>
</dbReference>
<sequence>MASHPILTVIEKSQVSPPPATVAAKSLPLNYLDFFWLRAPPVHNLFFYELPLTKTKFLETIVPSLKNSLSITLQHFFPFVGNLFIYPNPKKPEIRYVEGDFVAVTFAECNLDFDDLTGNHPRDCDKFYHLIPLLGQPEKTSDYTKFPAFAVQVTFFPNCGFSIGLTNLHTLGDASTRFWFLKAWISIARSGTDESFLSNGTLPVYDRVEENPIAADGLLKFVKYETLKEDYEHQTLSGPTDKVRATFVLTRNVLNQLKKSVSTELPTLAYVSSFTVACAYVWSNIATSHNDDLQMFAFSIDCRARLNPPVPATYFGNCLSGCWASEKTTMLTGKEGFINAAKLVGESLHKTLTNKKGVMLDLESMSDLFADGVASTMIGVAGTPKLKFYDIDFGWGKPKKVETVSLDYNCSISMNACKESYDDLEIGVSLPAAEMKTFIHTFEGGLKTYV</sequence>
<evidence type="ECO:0000256" key="1">
    <source>
        <dbReference type="ARBA" id="ARBA00022679"/>
    </source>
</evidence>
<dbReference type="PANTHER" id="PTHR31625">
    <property type="match status" value="1"/>
</dbReference>
<dbReference type="GO" id="GO:0016747">
    <property type="term" value="F:acyltransferase activity, transferring groups other than amino-acyl groups"/>
    <property type="evidence" value="ECO:0007669"/>
    <property type="project" value="UniProtKB-ARBA"/>
</dbReference>
<evidence type="ECO:0000256" key="2">
    <source>
        <dbReference type="ARBA" id="ARBA00023315"/>
    </source>
</evidence>
<dbReference type="InterPro" id="IPR023213">
    <property type="entry name" value="CAT-like_dom_sf"/>
</dbReference>
<evidence type="ECO:0000313" key="4">
    <source>
        <dbReference type="Proteomes" id="UP000245207"/>
    </source>
</evidence>
<dbReference type="OrthoDB" id="1862401at2759"/>
<dbReference type="Pfam" id="PF02458">
    <property type="entry name" value="Transferase"/>
    <property type="match status" value="1"/>
</dbReference>
<reference evidence="3 4" key="1">
    <citation type="journal article" date="2018" name="Mol. Plant">
        <title>The genome of Artemisia annua provides insight into the evolution of Asteraceae family and artemisinin biosynthesis.</title>
        <authorList>
            <person name="Shen Q."/>
            <person name="Zhang L."/>
            <person name="Liao Z."/>
            <person name="Wang S."/>
            <person name="Yan T."/>
            <person name="Shi P."/>
            <person name="Liu M."/>
            <person name="Fu X."/>
            <person name="Pan Q."/>
            <person name="Wang Y."/>
            <person name="Lv Z."/>
            <person name="Lu X."/>
            <person name="Zhang F."/>
            <person name="Jiang W."/>
            <person name="Ma Y."/>
            <person name="Chen M."/>
            <person name="Hao X."/>
            <person name="Li L."/>
            <person name="Tang Y."/>
            <person name="Lv G."/>
            <person name="Zhou Y."/>
            <person name="Sun X."/>
            <person name="Brodelius P.E."/>
            <person name="Rose J.K.C."/>
            <person name="Tang K."/>
        </authorList>
    </citation>
    <scope>NUCLEOTIDE SEQUENCE [LARGE SCALE GENOMIC DNA]</scope>
    <source>
        <strain evidence="4">cv. Huhao1</strain>
        <tissue evidence="3">Leaf</tissue>
    </source>
</reference>
<keyword evidence="1 3" id="KW-0808">Transferase</keyword>
<comment type="caution">
    <text evidence="3">The sequence shown here is derived from an EMBL/GenBank/DDBJ whole genome shotgun (WGS) entry which is preliminary data.</text>
</comment>
<accession>A0A2U1KZW9</accession>
<keyword evidence="2" id="KW-0012">Acyltransferase</keyword>
<proteinExistence type="predicted"/>
<dbReference type="STRING" id="35608.A0A2U1KZW9"/>
<evidence type="ECO:0000313" key="3">
    <source>
        <dbReference type="EMBL" id="PWA42279.1"/>
    </source>
</evidence>
<dbReference type="EMBL" id="PKPP01012504">
    <property type="protein sequence ID" value="PWA42279.1"/>
    <property type="molecule type" value="Genomic_DNA"/>
</dbReference>
<dbReference type="Proteomes" id="UP000245207">
    <property type="component" value="Unassembled WGS sequence"/>
</dbReference>
<gene>
    <name evidence="3" type="ORF">CTI12_AA546210</name>
</gene>
<dbReference type="SUPFAM" id="SSF52777">
    <property type="entry name" value="CoA-dependent acyltransferases"/>
    <property type="match status" value="1"/>
</dbReference>
<dbReference type="Gene3D" id="3.30.559.10">
    <property type="entry name" value="Chloramphenicol acetyltransferase-like domain"/>
    <property type="match status" value="2"/>
</dbReference>